<comment type="caution">
    <text evidence="2">The sequence shown here is derived from an EMBL/GenBank/DDBJ whole genome shotgun (WGS) entry which is preliminary data.</text>
</comment>
<reference evidence="2" key="1">
    <citation type="submission" date="2020-06" db="EMBL/GenBank/DDBJ databases">
        <authorList>
            <consortium name="Plant Systems Biology data submission"/>
        </authorList>
    </citation>
    <scope>NUCLEOTIDE SEQUENCE</scope>
    <source>
        <strain evidence="2">D6</strain>
    </source>
</reference>
<sequence length="247" mass="27921">MQAYHPEANLFNRQALHDPYMKMRDGTERASAMDLMSVSTPRASTLGSCQQLDAWTLYELTKEKQKMNLASKTASGKGQPEVVGVTKQSKKKKTDKSNNKSTSLQYNNGESITTERRDAPERDNDLDRVGSRSHRRSVVLPLRLSHADREVDQMIANAKSKRNSLLSEVTLKLNEQSGLVVVASEPESLGDSLSSLPDFRWDDMKQSKGSKRKNRGSKRRSKASKKKGTVEFEFLKEDEDYHNSCFF</sequence>
<gene>
    <name evidence="2" type="ORF">SEMRO_17_G012380.1</name>
</gene>
<feature type="compositionally biased region" description="Basic and acidic residues" evidence="1">
    <location>
        <begin position="113"/>
        <end position="130"/>
    </location>
</feature>
<feature type="compositionally biased region" description="Basic residues" evidence="1">
    <location>
        <begin position="208"/>
        <end position="227"/>
    </location>
</feature>
<dbReference type="EMBL" id="CAICTM010000017">
    <property type="protein sequence ID" value="CAB9497287.1"/>
    <property type="molecule type" value="Genomic_DNA"/>
</dbReference>
<organism evidence="2 3">
    <name type="scientific">Seminavis robusta</name>
    <dbReference type="NCBI Taxonomy" id="568900"/>
    <lineage>
        <taxon>Eukaryota</taxon>
        <taxon>Sar</taxon>
        <taxon>Stramenopiles</taxon>
        <taxon>Ochrophyta</taxon>
        <taxon>Bacillariophyta</taxon>
        <taxon>Bacillariophyceae</taxon>
        <taxon>Bacillariophycidae</taxon>
        <taxon>Naviculales</taxon>
        <taxon>Naviculaceae</taxon>
        <taxon>Seminavis</taxon>
    </lineage>
</organism>
<feature type="region of interest" description="Disordered" evidence="1">
    <location>
        <begin position="186"/>
        <end position="227"/>
    </location>
</feature>
<keyword evidence="3" id="KW-1185">Reference proteome</keyword>
<name>A0A9N8D6H9_9STRA</name>
<feature type="region of interest" description="Disordered" evidence="1">
    <location>
        <begin position="69"/>
        <end position="135"/>
    </location>
</feature>
<accession>A0A9N8D6H9</accession>
<evidence type="ECO:0000313" key="3">
    <source>
        <dbReference type="Proteomes" id="UP001153069"/>
    </source>
</evidence>
<evidence type="ECO:0000313" key="2">
    <source>
        <dbReference type="EMBL" id="CAB9497287.1"/>
    </source>
</evidence>
<evidence type="ECO:0000256" key="1">
    <source>
        <dbReference type="SAM" id="MobiDB-lite"/>
    </source>
</evidence>
<dbReference type="AlphaFoldDB" id="A0A9N8D6H9"/>
<protein>
    <submittedName>
        <fullName evidence="2">Uncharacterized protein</fullName>
    </submittedName>
</protein>
<proteinExistence type="predicted"/>
<dbReference type="Proteomes" id="UP001153069">
    <property type="component" value="Unassembled WGS sequence"/>
</dbReference>